<dbReference type="RefSeq" id="WP_088472872.1">
    <property type="nucleotide sequence ID" value="NZ_NISJ01000005.1"/>
</dbReference>
<gene>
    <name evidence="1" type="ORF">CDQ91_11470</name>
</gene>
<dbReference type="EMBL" id="NISJ01000005">
    <property type="protein sequence ID" value="OWQ96671.1"/>
    <property type="molecule type" value="Genomic_DNA"/>
</dbReference>
<proteinExistence type="predicted"/>
<dbReference type="AlphaFoldDB" id="A0A246JUC7"/>
<evidence type="ECO:0000313" key="1">
    <source>
        <dbReference type="EMBL" id="OWQ96671.1"/>
    </source>
</evidence>
<evidence type="ECO:0000313" key="2">
    <source>
        <dbReference type="Proteomes" id="UP000197097"/>
    </source>
</evidence>
<dbReference type="Proteomes" id="UP000197097">
    <property type="component" value="Unassembled WGS sequence"/>
</dbReference>
<name>A0A246JUC7_9SPHN</name>
<protein>
    <submittedName>
        <fullName evidence="1">Uncharacterized protein</fullName>
    </submittedName>
</protein>
<accession>A0A246JUC7</accession>
<comment type="caution">
    <text evidence="1">The sequence shown here is derived from an EMBL/GenBank/DDBJ whole genome shotgun (WGS) entry which is preliminary data.</text>
</comment>
<keyword evidence="2" id="KW-1185">Reference proteome</keyword>
<reference evidence="1 2" key="1">
    <citation type="journal article" date="2002" name="Int. J. Syst. Evol. Microbiol.">
        <title>Sphingopyxis witflariensis sp. nov., isolated from activated sludge.</title>
        <authorList>
            <person name="Kampfer P."/>
            <person name="Witzenberger R."/>
            <person name="Denner E.B."/>
            <person name="Busse H.J."/>
            <person name="Neef A."/>
        </authorList>
    </citation>
    <scope>NUCLEOTIDE SEQUENCE [LARGE SCALE GENOMIC DNA]</scope>
    <source>
        <strain evidence="1 2">DSM 14551</strain>
    </source>
</reference>
<sequence>MSTTSDYYLAQAAKCATDAAASSLVQVRDRSLRAEQAWLSMADRLIRTEEARAEKEKKAAAAGE</sequence>
<organism evidence="1 2">
    <name type="scientific">Sphingopyxis witflariensis</name>
    <dbReference type="NCBI Taxonomy" id="173675"/>
    <lineage>
        <taxon>Bacteria</taxon>
        <taxon>Pseudomonadati</taxon>
        <taxon>Pseudomonadota</taxon>
        <taxon>Alphaproteobacteria</taxon>
        <taxon>Sphingomonadales</taxon>
        <taxon>Sphingomonadaceae</taxon>
        <taxon>Sphingopyxis</taxon>
    </lineage>
</organism>